<dbReference type="InterPro" id="IPR012674">
    <property type="entry name" value="Calycin"/>
</dbReference>
<protein>
    <submittedName>
        <fullName evidence="1">Uncharacterized protein</fullName>
    </submittedName>
</protein>
<dbReference type="SUPFAM" id="SSF50814">
    <property type="entry name" value="Lipocalins"/>
    <property type="match status" value="1"/>
</dbReference>
<proteinExistence type="predicted"/>
<evidence type="ECO:0000313" key="1">
    <source>
        <dbReference type="EMBL" id="BBP90962.1"/>
    </source>
</evidence>
<accession>A0A5S9MEC9</accession>
<sequence length="103" mass="12075">MYYYQPYQYVPAQYDYSYYVPSPSQQSDFRDLSMYVGQWVTATVSGIIQNPTRIFIHNSFLDSQNRENVTFIYARTENGRCVARSITVLGDRITVEFGFSPQR</sequence>
<name>A0A5S9MEC9_BACIA</name>
<organism evidence="1 2">
    <name type="scientific">Bacillus safensis</name>
    <dbReference type="NCBI Taxonomy" id="561879"/>
    <lineage>
        <taxon>Bacteria</taxon>
        <taxon>Bacillati</taxon>
        <taxon>Bacillota</taxon>
        <taxon>Bacilli</taxon>
        <taxon>Bacillales</taxon>
        <taxon>Bacillaceae</taxon>
        <taxon>Bacillus</taxon>
    </lineage>
</organism>
<evidence type="ECO:0000313" key="2">
    <source>
        <dbReference type="Proteomes" id="UP000464658"/>
    </source>
</evidence>
<dbReference type="EMBL" id="AP021906">
    <property type="protein sequence ID" value="BBP90962.1"/>
    <property type="molecule type" value="Genomic_DNA"/>
</dbReference>
<dbReference type="AlphaFoldDB" id="A0A5S9MEC9"/>
<reference evidence="1 2" key="1">
    <citation type="submission" date="2019-12" db="EMBL/GenBank/DDBJ databases">
        <title>Full genome sequence of a Bacillus safensis strain isolated from commercially available natto in Indonesia.</title>
        <authorList>
            <person name="Yoshida M."/>
            <person name="Uomi M."/>
            <person name="Waturangi D."/>
            <person name="Ekaputri J.J."/>
            <person name="Setiamarga D.H.E."/>
        </authorList>
    </citation>
    <scope>NUCLEOTIDE SEQUENCE [LARGE SCALE GENOMIC DNA]</scope>
    <source>
        <strain evidence="1 2">IDN1</strain>
    </source>
</reference>
<gene>
    <name evidence="1" type="ORF">BsIDN1_45800</name>
</gene>
<dbReference type="Proteomes" id="UP000464658">
    <property type="component" value="Chromosome"/>
</dbReference>